<feature type="transmembrane region" description="Helical" evidence="1">
    <location>
        <begin position="12"/>
        <end position="32"/>
    </location>
</feature>
<dbReference type="PATRIC" id="fig|1193502.14.peg.1566"/>
<dbReference type="AlphaFoldDB" id="A0A1D7TJZ1"/>
<keyword evidence="1" id="KW-1133">Transmembrane helix</keyword>
<dbReference type="Proteomes" id="UP000094609">
    <property type="component" value="Chromosome"/>
</dbReference>
<name>A0A1D7TJZ1_9BACT</name>
<evidence type="ECO:0000313" key="2">
    <source>
        <dbReference type="EMBL" id="AOO65318.1"/>
    </source>
</evidence>
<keyword evidence="1" id="KW-0472">Membrane</keyword>
<dbReference type="RefSeq" id="WP_025344715.1">
    <property type="nucleotide sequence ID" value="NZ_CP017111.1"/>
</dbReference>
<protein>
    <submittedName>
        <fullName evidence="2">Uncharacterized protein</fullName>
    </submittedName>
</protein>
<dbReference type="EMBL" id="CP017111">
    <property type="protein sequence ID" value="AOO65318.1"/>
    <property type="molecule type" value="Genomic_DNA"/>
</dbReference>
<dbReference type="KEGG" id="shal:SHALO_1543"/>
<organism evidence="2 3">
    <name type="scientific">Sulfurospirillum halorespirans DSM 13726</name>
    <dbReference type="NCBI Taxonomy" id="1193502"/>
    <lineage>
        <taxon>Bacteria</taxon>
        <taxon>Pseudomonadati</taxon>
        <taxon>Campylobacterota</taxon>
        <taxon>Epsilonproteobacteria</taxon>
        <taxon>Campylobacterales</taxon>
        <taxon>Sulfurospirillaceae</taxon>
        <taxon>Sulfurospirillum</taxon>
    </lineage>
</organism>
<dbReference type="STRING" id="1193502.SHALO_1543"/>
<reference evidence="3" key="1">
    <citation type="submission" date="2016-08" db="EMBL/GenBank/DDBJ databases">
        <title>Complete genome sequence of the organohalide-respiring Epsilonproteobacterium Sulfurospirillum halorespirans.</title>
        <authorList>
            <person name="Goris T."/>
            <person name="Zimmermann J."/>
            <person name="Schenz B."/>
            <person name="Lemos M."/>
            <person name="Hackermueller J."/>
            <person name="Diekert G."/>
        </authorList>
    </citation>
    <scope>NUCLEOTIDE SEQUENCE [LARGE SCALE GENOMIC DNA]</scope>
    <source>
        <strain>DSM 13726</strain>
        <strain evidence="3">PCE-M2</strain>
    </source>
</reference>
<evidence type="ECO:0000256" key="1">
    <source>
        <dbReference type="SAM" id="Phobius"/>
    </source>
</evidence>
<evidence type="ECO:0000313" key="3">
    <source>
        <dbReference type="Proteomes" id="UP000094609"/>
    </source>
</evidence>
<keyword evidence="3" id="KW-1185">Reference proteome</keyword>
<accession>A0A1D7TJZ1</accession>
<sequence>MMDLNHLICVNTPFLITIIVGISIGAIVYGILHRLERRQAHIEDVLLAKTIARKLYESLKEEKKI</sequence>
<proteinExistence type="predicted"/>
<keyword evidence="1" id="KW-0812">Transmembrane</keyword>
<gene>
    <name evidence="2" type="ORF">SHALO_1543</name>
</gene>